<dbReference type="Gene3D" id="3.10.10.10">
    <property type="entry name" value="HIV Type 1 Reverse Transcriptase, subunit A, domain 1"/>
    <property type="match status" value="1"/>
</dbReference>
<name>A0A9Q3BAZ6_9BASI</name>
<protein>
    <submittedName>
        <fullName evidence="1">Uncharacterized protein</fullName>
    </submittedName>
</protein>
<dbReference type="SUPFAM" id="SSF56672">
    <property type="entry name" value="DNA/RNA polymerases"/>
    <property type="match status" value="1"/>
</dbReference>
<dbReference type="AlphaFoldDB" id="A0A9Q3BAZ6"/>
<sequence length="82" mass="9393">MLDIERPYPPLLRRPAYPEIPKSIEALELHIKEILDLVVIQKVGHNEEVEITTPFIVAWHNGKSRMVGDFRTLKAYTVPTGT</sequence>
<organism evidence="1 2">
    <name type="scientific">Austropuccinia psidii MF-1</name>
    <dbReference type="NCBI Taxonomy" id="1389203"/>
    <lineage>
        <taxon>Eukaryota</taxon>
        <taxon>Fungi</taxon>
        <taxon>Dikarya</taxon>
        <taxon>Basidiomycota</taxon>
        <taxon>Pucciniomycotina</taxon>
        <taxon>Pucciniomycetes</taxon>
        <taxon>Pucciniales</taxon>
        <taxon>Sphaerophragmiaceae</taxon>
        <taxon>Austropuccinia</taxon>
    </lineage>
</organism>
<comment type="caution">
    <text evidence="1">The sequence shown here is derived from an EMBL/GenBank/DDBJ whole genome shotgun (WGS) entry which is preliminary data.</text>
</comment>
<evidence type="ECO:0000313" key="2">
    <source>
        <dbReference type="Proteomes" id="UP000765509"/>
    </source>
</evidence>
<gene>
    <name evidence="1" type="ORF">O181_001430</name>
</gene>
<dbReference type="EMBL" id="AVOT02000208">
    <property type="protein sequence ID" value="MBW0461715.1"/>
    <property type="molecule type" value="Genomic_DNA"/>
</dbReference>
<proteinExistence type="predicted"/>
<dbReference type="InterPro" id="IPR043502">
    <property type="entry name" value="DNA/RNA_pol_sf"/>
</dbReference>
<evidence type="ECO:0000313" key="1">
    <source>
        <dbReference type="EMBL" id="MBW0461715.1"/>
    </source>
</evidence>
<keyword evidence="2" id="KW-1185">Reference proteome</keyword>
<dbReference type="Proteomes" id="UP000765509">
    <property type="component" value="Unassembled WGS sequence"/>
</dbReference>
<reference evidence="1" key="1">
    <citation type="submission" date="2021-03" db="EMBL/GenBank/DDBJ databases">
        <title>Draft genome sequence of rust myrtle Austropuccinia psidii MF-1, a brazilian biotype.</title>
        <authorList>
            <person name="Quecine M.C."/>
            <person name="Pachon D.M.R."/>
            <person name="Bonatelli M.L."/>
            <person name="Correr F.H."/>
            <person name="Franceschini L.M."/>
            <person name="Leite T.F."/>
            <person name="Margarido G.R.A."/>
            <person name="Almeida C.A."/>
            <person name="Ferrarezi J.A."/>
            <person name="Labate C.A."/>
        </authorList>
    </citation>
    <scope>NUCLEOTIDE SEQUENCE</scope>
    <source>
        <strain evidence="1">MF-1</strain>
    </source>
</reference>
<accession>A0A9Q3BAZ6</accession>